<dbReference type="SUPFAM" id="SSF50978">
    <property type="entry name" value="WD40 repeat-like"/>
    <property type="match status" value="2"/>
</dbReference>
<protein>
    <recommendedName>
        <fullName evidence="4">Protein kinase domain-containing protein</fullName>
    </recommendedName>
</protein>
<keyword evidence="1 3" id="KW-0853">WD repeat</keyword>
<dbReference type="PROSITE" id="PS00108">
    <property type="entry name" value="PROTEIN_KINASE_ST"/>
    <property type="match status" value="1"/>
</dbReference>
<dbReference type="SUPFAM" id="SSF56112">
    <property type="entry name" value="Protein kinase-like (PK-like)"/>
    <property type="match status" value="1"/>
</dbReference>
<dbReference type="PROSITE" id="PS50011">
    <property type="entry name" value="PROTEIN_KINASE_DOM"/>
    <property type="match status" value="1"/>
</dbReference>
<organism evidence="5 6">
    <name type="scientific">Thraustotheca clavata</name>
    <dbReference type="NCBI Taxonomy" id="74557"/>
    <lineage>
        <taxon>Eukaryota</taxon>
        <taxon>Sar</taxon>
        <taxon>Stramenopiles</taxon>
        <taxon>Oomycota</taxon>
        <taxon>Saprolegniomycetes</taxon>
        <taxon>Saprolegniales</taxon>
        <taxon>Achlyaceae</taxon>
        <taxon>Thraustotheca</taxon>
    </lineage>
</organism>
<feature type="domain" description="Protein kinase" evidence="4">
    <location>
        <begin position="14"/>
        <end position="275"/>
    </location>
</feature>
<evidence type="ECO:0000256" key="3">
    <source>
        <dbReference type="PROSITE-ProRule" id="PRU00221"/>
    </source>
</evidence>
<dbReference type="SMART" id="SM00220">
    <property type="entry name" value="S_TKc"/>
    <property type="match status" value="1"/>
</dbReference>
<comment type="caution">
    <text evidence="5">The sequence shown here is derived from an EMBL/GenBank/DDBJ whole genome shotgun (WGS) entry which is preliminary data.</text>
</comment>
<sequence length="967" mass="108326">MRQLEMYYIPPNHLDTLRVIAQGAFGKVFLGNYLGKAVAIKTLITEARDIKQLQIFIDEISLVAKLSSPYIVQFKGASWTTPADIVLVTEFMDGGDLRTALEFNSDRSFKWENKVACALDIVDALGYLHTLEHKVVHRDLKSRNVLLNSQMRAKVTDFGVSKETDDKTMTTGIGTFRWMAPEVLLDNHYTESADMYSFGVILAELSTEIVPYSDLTNHSGLPYTDTAIMTLVMKGYLSPTFGPDTPQWFYELGLKCLSINPEDRPNALEASHSQWQCRQLNIQFHLELLKVMAFMENDPKWNPEFKKRGMTTITAYRFIPDVALFCGRSDGKLLRWCDAPNSRLLPHGDHFGGHSGTVMVLEYLQRAGSSGILFSGSVDRTIKLWDTSSSSALEAGCVQTLNAHGGTITMLNLAGNTLVSGSIDRTIKLWTPDKDRALLRHPWYVCVQTLSTAGSWPTCSCLRLGDVTSIYVGDSAGGLSIYTASNRYLDRNNENGNGQMKLKRLFSNFHALGIIQVLVIPDQNLIVTLGYDDKTHISDATSGIITITMDNSKYHRRYRSCDWDKAHRELYLIDEGGYLSIWSMDSEKCKKTERVATSSNIFGLSVWCGGSFMMIQTPGNGFKFKIKRDATYMECKGHTDAVIAVAAIMPTSEDHIASSGTSIFSASIDNTLRCWDPYDVHVLYGFEEKESELSCLAYAPKYNRLLTGSENGNFKQWNVDNGQYSIIPRHKNTISCITVATGDDHEYVITGDYDGVIWIWEMASAAPPTPHFKIQIKERTKPCEIYCTAFNDGAYLLSPRSEYIAVGDSHGDIMLYGLEDQKLYITLSNHEEAVTCLIFDGCFLFSGSEDCTIKIWNAINPHSTYEVGFIKAHNLPIRDLLIMPVTGYVVTCAYDGRIRVWNYQECGSDGSYAKMVHEFRKSEGLHCLAYWPQRCALVCGTKEANVLVFEIPKHLVTPGCGISKFHS</sequence>
<dbReference type="SMART" id="SM00320">
    <property type="entry name" value="WD40"/>
    <property type="match status" value="9"/>
</dbReference>
<name>A0A1W0A5E5_9STRA</name>
<dbReference type="InterPro" id="IPR011009">
    <property type="entry name" value="Kinase-like_dom_sf"/>
</dbReference>
<dbReference type="InterPro" id="IPR000719">
    <property type="entry name" value="Prot_kinase_dom"/>
</dbReference>
<dbReference type="Gene3D" id="3.30.200.20">
    <property type="entry name" value="Phosphorylase Kinase, domain 1"/>
    <property type="match status" value="1"/>
</dbReference>
<keyword evidence="2" id="KW-0677">Repeat</keyword>
<dbReference type="Gene3D" id="1.10.510.10">
    <property type="entry name" value="Transferase(Phosphotransferase) domain 1"/>
    <property type="match status" value="1"/>
</dbReference>
<dbReference type="Pfam" id="PF00400">
    <property type="entry name" value="WD40"/>
    <property type="match status" value="7"/>
</dbReference>
<evidence type="ECO:0000256" key="2">
    <source>
        <dbReference type="ARBA" id="ARBA00022737"/>
    </source>
</evidence>
<dbReference type="InterPro" id="IPR051681">
    <property type="entry name" value="Ser/Thr_Kinases-Pseudokinases"/>
</dbReference>
<proteinExistence type="predicted"/>
<feature type="repeat" description="WD" evidence="3">
    <location>
        <begin position="351"/>
        <end position="395"/>
    </location>
</feature>
<dbReference type="PANTHER" id="PTHR44329">
    <property type="entry name" value="SERINE/THREONINE-PROTEIN KINASE TNNI3K-RELATED"/>
    <property type="match status" value="1"/>
</dbReference>
<evidence type="ECO:0000313" key="5">
    <source>
        <dbReference type="EMBL" id="OQS05507.1"/>
    </source>
</evidence>
<gene>
    <name evidence="5" type="ORF">THRCLA_20602</name>
</gene>
<evidence type="ECO:0000259" key="4">
    <source>
        <dbReference type="PROSITE" id="PS50011"/>
    </source>
</evidence>
<evidence type="ECO:0000313" key="6">
    <source>
        <dbReference type="Proteomes" id="UP000243217"/>
    </source>
</evidence>
<dbReference type="PRINTS" id="PR00320">
    <property type="entry name" value="GPROTEINBRPT"/>
</dbReference>
<dbReference type="OrthoDB" id="674604at2759"/>
<dbReference type="InterPro" id="IPR036322">
    <property type="entry name" value="WD40_repeat_dom_sf"/>
</dbReference>
<evidence type="ECO:0000256" key="1">
    <source>
        <dbReference type="ARBA" id="ARBA00022574"/>
    </source>
</evidence>
<feature type="repeat" description="WD" evidence="3">
    <location>
        <begin position="827"/>
        <end position="857"/>
    </location>
</feature>
<dbReference type="GO" id="GO:0005524">
    <property type="term" value="F:ATP binding"/>
    <property type="evidence" value="ECO:0007669"/>
    <property type="project" value="InterPro"/>
</dbReference>
<dbReference type="InterPro" id="IPR020472">
    <property type="entry name" value="WD40_PAC1"/>
</dbReference>
<dbReference type="InterPro" id="IPR001680">
    <property type="entry name" value="WD40_rpt"/>
</dbReference>
<dbReference type="Gene3D" id="2.130.10.10">
    <property type="entry name" value="YVTN repeat-like/Quinoprotein amine dehydrogenase"/>
    <property type="match status" value="3"/>
</dbReference>
<dbReference type="InterPro" id="IPR008271">
    <property type="entry name" value="Ser/Thr_kinase_AS"/>
</dbReference>
<reference evidence="5 6" key="1">
    <citation type="journal article" date="2014" name="Genome Biol. Evol.">
        <title>The secreted proteins of Achlya hypogyna and Thraustotheca clavata identify the ancestral oomycete secretome and reveal gene acquisitions by horizontal gene transfer.</title>
        <authorList>
            <person name="Misner I."/>
            <person name="Blouin N."/>
            <person name="Leonard G."/>
            <person name="Richards T.A."/>
            <person name="Lane C.E."/>
        </authorList>
    </citation>
    <scope>NUCLEOTIDE SEQUENCE [LARGE SCALE GENOMIC DNA]</scope>
    <source>
        <strain evidence="5 6">ATCC 34112</strain>
    </source>
</reference>
<dbReference type="STRING" id="74557.A0A1W0A5E5"/>
<dbReference type="AlphaFoldDB" id="A0A1W0A5E5"/>
<dbReference type="PANTHER" id="PTHR44329:SF214">
    <property type="entry name" value="PROTEIN KINASE DOMAIN-CONTAINING PROTEIN"/>
    <property type="match status" value="1"/>
</dbReference>
<accession>A0A1W0A5E5</accession>
<dbReference type="PROSITE" id="PS00678">
    <property type="entry name" value="WD_REPEATS_1"/>
    <property type="match status" value="2"/>
</dbReference>
<feature type="repeat" description="WD" evidence="3">
    <location>
        <begin position="686"/>
        <end position="727"/>
    </location>
</feature>
<dbReference type="PROSITE" id="PS50082">
    <property type="entry name" value="WD_REPEATS_2"/>
    <property type="match status" value="6"/>
</dbReference>
<dbReference type="Proteomes" id="UP000243217">
    <property type="component" value="Unassembled WGS sequence"/>
</dbReference>
<feature type="repeat" description="WD" evidence="3">
    <location>
        <begin position="401"/>
        <end position="440"/>
    </location>
</feature>
<dbReference type="Pfam" id="PF00069">
    <property type="entry name" value="Pkinase"/>
    <property type="match status" value="1"/>
</dbReference>
<feature type="repeat" description="WD" evidence="3">
    <location>
        <begin position="727"/>
        <end position="764"/>
    </location>
</feature>
<dbReference type="GO" id="GO:0004674">
    <property type="term" value="F:protein serine/threonine kinase activity"/>
    <property type="evidence" value="ECO:0007669"/>
    <property type="project" value="TreeGrafter"/>
</dbReference>
<feature type="repeat" description="WD" evidence="3">
    <location>
        <begin position="870"/>
        <end position="902"/>
    </location>
</feature>
<keyword evidence="6" id="KW-1185">Reference proteome</keyword>
<dbReference type="PROSITE" id="PS50294">
    <property type="entry name" value="WD_REPEATS_REGION"/>
    <property type="match status" value="4"/>
</dbReference>
<dbReference type="InterPro" id="IPR019775">
    <property type="entry name" value="WD40_repeat_CS"/>
</dbReference>
<dbReference type="InterPro" id="IPR015943">
    <property type="entry name" value="WD40/YVTN_repeat-like_dom_sf"/>
</dbReference>
<dbReference type="EMBL" id="JNBS01000448">
    <property type="protein sequence ID" value="OQS05507.1"/>
    <property type="molecule type" value="Genomic_DNA"/>
</dbReference>